<organism evidence="1 2">
    <name type="scientific">Bradyrhizobium lablabi</name>
    <dbReference type="NCBI Taxonomy" id="722472"/>
    <lineage>
        <taxon>Bacteria</taxon>
        <taxon>Pseudomonadati</taxon>
        <taxon>Pseudomonadota</taxon>
        <taxon>Alphaproteobacteria</taxon>
        <taxon>Hyphomicrobiales</taxon>
        <taxon>Nitrobacteraceae</taxon>
        <taxon>Bradyrhizobium</taxon>
    </lineage>
</organism>
<sequence length="222" mass="24138">MKSAQNFKVAIFLLLVPLAGAVILNSCADLMRPSPVDFFKSNERIPSKQEIETSRYLTIIAPARTDLKADLAQSLGILALKSDAGYLPSVNQDAQVAARQALEAGPYDSKIWLILALLAMQKSAHDARTSDFLKMSYLTGASSLELIPTRIAAVSQLDAIGDTDLQELARGDIRLILNRVPEIKPVLASAHRHASPEMKAFIEDSVATIDPQFAGTLRNQAR</sequence>
<evidence type="ECO:0000313" key="2">
    <source>
        <dbReference type="Proteomes" id="UP000189935"/>
    </source>
</evidence>
<dbReference type="RefSeq" id="WP_079537770.1">
    <property type="nucleotide sequence ID" value="NZ_LT670844.1"/>
</dbReference>
<gene>
    <name evidence="1" type="ORF">SAMN05444159_1707</name>
</gene>
<evidence type="ECO:0000313" key="1">
    <source>
        <dbReference type="EMBL" id="SHJ85865.1"/>
    </source>
</evidence>
<reference evidence="1 2" key="1">
    <citation type="submission" date="2016-11" db="EMBL/GenBank/DDBJ databases">
        <authorList>
            <person name="Jaros S."/>
            <person name="Januszkiewicz K."/>
            <person name="Wedrychowicz H."/>
        </authorList>
    </citation>
    <scope>NUCLEOTIDE SEQUENCE [LARGE SCALE GENOMIC DNA]</scope>
    <source>
        <strain evidence="1 2">GAS499</strain>
    </source>
</reference>
<proteinExistence type="predicted"/>
<dbReference type="Proteomes" id="UP000189935">
    <property type="component" value="Chromosome I"/>
</dbReference>
<dbReference type="OrthoDB" id="8217378at2"/>
<accession>A0A1M6MQR6</accession>
<protein>
    <submittedName>
        <fullName evidence="1">Uncharacterized protein</fullName>
    </submittedName>
</protein>
<dbReference type="EMBL" id="LT670844">
    <property type="protein sequence ID" value="SHJ85865.1"/>
    <property type="molecule type" value="Genomic_DNA"/>
</dbReference>
<dbReference type="AlphaFoldDB" id="A0A1M6MQR6"/>
<name>A0A1M6MQR6_9BRAD</name>